<dbReference type="Proteomes" id="UP000016933">
    <property type="component" value="Unassembled WGS sequence"/>
</dbReference>
<feature type="signal peptide" evidence="1">
    <location>
        <begin position="1"/>
        <end position="17"/>
    </location>
</feature>
<organism evidence="2 3">
    <name type="scientific">Dothistroma septosporum (strain NZE10 / CBS 128990)</name>
    <name type="common">Red band needle blight fungus</name>
    <name type="synonym">Mycosphaerella pini</name>
    <dbReference type="NCBI Taxonomy" id="675120"/>
    <lineage>
        <taxon>Eukaryota</taxon>
        <taxon>Fungi</taxon>
        <taxon>Dikarya</taxon>
        <taxon>Ascomycota</taxon>
        <taxon>Pezizomycotina</taxon>
        <taxon>Dothideomycetes</taxon>
        <taxon>Dothideomycetidae</taxon>
        <taxon>Mycosphaerellales</taxon>
        <taxon>Mycosphaerellaceae</taxon>
        <taxon>Dothistroma</taxon>
    </lineage>
</organism>
<dbReference type="EMBL" id="KB446540">
    <property type="protein sequence ID" value="EME43051.1"/>
    <property type="molecule type" value="Genomic_DNA"/>
</dbReference>
<dbReference type="AlphaFoldDB" id="M2YM09"/>
<dbReference type="eggNOG" id="ENOG502S005">
    <property type="taxonomic scope" value="Eukaryota"/>
</dbReference>
<dbReference type="OMA" id="HMFISSP"/>
<dbReference type="HOGENOM" id="CLU_032571_1_0_1"/>
<keyword evidence="1" id="KW-0732">Signal</keyword>
<accession>M2YM09</accession>
<evidence type="ECO:0008006" key="4">
    <source>
        <dbReference type="Google" id="ProtNLM"/>
    </source>
</evidence>
<dbReference type="OrthoDB" id="2342176at2759"/>
<sequence length="373" mass="37631">MTARFLIAASLALGANAHMFISSPSPIAGNAVKPPLDPSGSDFPCHGMQLPTSGGQKMAAGSSQLLAFDLGGGANTAVHGGGSCQLSFTQETNPAKQKDPKNWKVVYSILGGCMSTSEGNLEQAVTCSGGDSTACVNSFNYTIPKGVKDGNAILAWTWMNTIGNREFYMNCANVDFTGGDGSEMSSFPKMFVANLASLGTCATTEQVNVEFPDPGKYTTKISGSPYKLAIPTAVGCASVSGSVSGSGSGSGGNGVATSSLTAAPTSHAATSISSAAPAPIVTSSAAPVVSSTPVASAPVASGSSSGNNKVSCTTPGQIVCIDVTHFGICDVDNLAVSQPVAAGTQCKGGKIMKRGVAGRETAAERRKHGRYHR</sequence>
<proteinExistence type="predicted"/>
<feature type="chain" id="PRO_5004030323" description="Lytic polysaccharide monooxygenase" evidence="1">
    <location>
        <begin position="18"/>
        <end position="373"/>
    </location>
</feature>
<protein>
    <recommendedName>
        <fullName evidence="4">Lytic polysaccharide monooxygenase</fullName>
    </recommendedName>
</protein>
<gene>
    <name evidence="2" type="ORF">DOTSEDRAFT_53974</name>
</gene>
<evidence type="ECO:0000313" key="3">
    <source>
        <dbReference type="Proteomes" id="UP000016933"/>
    </source>
</evidence>
<evidence type="ECO:0000313" key="2">
    <source>
        <dbReference type="EMBL" id="EME43051.1"/>
    </source>
</evidence>
<dbReference type="PANTHER" id="PTHR36182">
    <property type="entry name" value="PROTEIN, PUTATIVE (AFU_ORTHOLOGUE AFUA_6G10930)-RELATED"/>
    <property type="match status" value="1"/>
</dbReference>
<reference evidence="3" key="1">
    <citation type="journal article" date="2012" name="PLoS Genet.">
        <title>The genomes of the fungal plant pathogens Cladosporium fulvum and Dothistroma septosporum reveal adaptation to different hosts and lifestyles but also signatures of common ancestry.</title>
        <authorList>
            <person name="de Wit P.J.G.M."/>
            <person name="van der Burgt A."/>
            <person name="Oekmen B."/>
            <person name="Stergiopoulos I."/>
            <person name="Abd-Elsalam K.A."/>
            <person name="Aerts A.L."/>
            <person name="Bahkali A.H."/>
            <person name="Beenen H.G."/>
            <person name="Chettri P."/>
            <person name="Cox M.P."/>
            <person name="Datema E."/>
            <person name="de Vries R.P."/>
            <person name="Dhillon B."/>
            <person name="Ganley A.R."/>
            <person name="Griffiths S.A."/>
            <person name="Guo Y."/>
            <person name="Hamelin R.C."/>
            <person name="Henrissat B."/>
            <person name="Kabir M.S."/>
            <person name="Jashni M.K."/>
            <person name="Kema G."/>
            <person name="Klaubauf S."/>
            <person name="Lapidus A."/>
            <person name="Levasseur A."/>
            <person name="Lindquist E."/>
            <person name="Mehrabi R."/>
            <person name="Ohm R.A."/>
            <person name="Owen T.J."/>
            <person name="Salamov A."/>
            <person name="Schwelm A."/>
            <person name="Schijlen E."/>
            <person name="Sun H."/>
            <person name="van den Burg H.A."/>
            <person name="van Ham R.C.H.J."/>
            <person name="Zhang S."/>
            <person name="Goodwin S.B."/>
            <person name="Grigoriev I.V."/>
            <person name="Collemare J."/>
            <person name="Bradshaw R.E."/>
        </authorList>
    </citation>
    <scope>NUCLEOTIDE SEQUENCE [LARGE SCALE GENOMIC DNA]</scope>
    <source>
        <strain evidence="3">NZE10 / CBS 128990</strain>
    </source>
</reference>
<reference evidence="2 3" key="2">
    <citation type="journal article" date="2012" name="PLoS Pathog.">
        <title>Diverse lifestyles and strategies of plant pathogenesis encoded in the genomes of eighteen Dothideomycetes fungi.</title>
        <authorList>
            <person name="Ohm R.A."/>
            <person name="Feau N."/>
            <person name="Henrissat B."/>
            <person name="Schoch C.L."/>
            <person name="Horwitz B.A."/>
            <person name="Barry K.W."/>
            <person name="Condon B.J."/>
            <person name="Copeland A.C."/>
            <person name="Dhillon B."/>
            <person name="Glaser F."/>
            <person name="Hesse C.N."/>
            <person name="Kosti I."/>
            <person name="LaButti K."/>
            <person name="Lindquist E.A."/>
            <person name="Lucas S."/>
            <person name="Salamov A.A."/>
            <person name="Bradshaw R.E."/>
            <person name="Ciuffetti L."/>
            <person name="Hamelin R.C."/>
            <person name="Kema G.H.J."/>
            <person name="Lawrence C."/>
            <person name="Scott J.A."/>
            <person name="Spatafora J.W."/>
            <person name="Turgeon B.G."/>
            <person name="de Wit P.J.G.M."/>
            <person name="Zhong S."/>
            <person name="Goodwin S.B."/>
            <person name="Grigoriev I.V."/>
        </authorList>
    </citation>
    <scope>NUCLEOTIDE SEQUENCE [LARGE SCALE GENOMIC DNA]</scope>
    <source>
        <strain evidence="3">NZE10 / CBS 128990</strain>
    </source>
</reference>
<dbReference type="STRING" id="675120.M2YM09"/>
<dbReference type="Gene3D" id="2.70.50.70">
    <property type="match status" value="1"/>
</dbReference>
<evidence type="ECO:0000256" key="1">
    <source>
        <dbReference type="SAM" id="SignalP"/>
    </source>
</evidence>
<dbReference type="PANTHER" id="PTHR36182:SF2">
    <property type="entry name" value="LYTIC POLYSACCHARIDE MONOOXYGENASE"/>
    <property type="match status" value="1"/>
</dbReference>
<keyword evidence="3" id="KW-1185">Reference proteome</keyword>
<name>M2YM09_DOTSN</name>